<evidence type="ECO:0000256" key="5">
    <source>
        <dbReference type="ARBA" id="ARBA00023136"/>
    </source>
</evidence>
<keyword evidence="4 6" id="KW-1133">Transmembrane helix</keyword>
<feature type="transmembrane region" description="Helical" evidence="6">
    <location>
        <begin position="78"/>
        <end position="95"/>
    </location>
</feature>
<accession>A0AAN1XS09</accession>
<proteinExistence type="predicted"/>
<feature type="transmembrane region" description="Helical" evidence="6">
    <location>
        <begin position="331"/>
        <end position="351"/>
    </location>
</feature>
<dbReference type="GO" id="GO:0043190">
    <property type="term" value="C:ATP-binding cassette (ABC) transporter complex"/>
    <property type="evidence" value="ECO:0007669"/>
    <property type="project" value="TreeGrafter"/>
</dbReference>
<feature type="transmembrane region" description="Helical" evidence="6">
    <location>
        <begin position="301"/>
        <end position="319"/>
    </location>
</feature>
<dbReference type="EMBL" id="AP025523">
    <property type="protein sequence ID" value="BDE04744.1"/>
    <property type="molecule type" value="Genomic_DNA"/>
</dbReference>
<evidence type="ECO:0000256" key="6">
    <source>
        <dbReference type="SAM" id="Phobius"/>
    </source>
</evidence>
<dbReference type="KEGG" id="vab:WPS_00200"/>
<evidence type="ECO:0000313" key="7">
    <source>
        <dbReference type="EMBL" id="BDE04744.1"/>
    </source>
</evidence>
<keyword evidence="8" id="KW-1185">Reference proteome</keyword>
<protein>
    <recommendedName>
        <fullName evidence="9">LPS export ABC transporter permease LptG</fullName>
    </recommendedName>
</protein>
<organism evidence="7 8">
    <name type="scientific">Vulcanimicrobium alpinum</name>
    <dbReference type="NCBI Taxonomy" id="3016050"/>
    <lineage>
        <taxon>Bacteria</taxon>
        <taxon>Bacillati</taxon>
        <taxon>Vulcanimicrobiota</taxon>
        <taxon>Vulcanimicrobiia</taxon>
        <taxon>Vulcanimicrobiales</taxon>
        <taxon>Vulcanimicrobiaceae</taxon>
        <taxon>Vulcanimicrobium</taxon>
    </lineage>
</organism>
<dbReference type="Proteomes" id="UP001317532">
    <property type="component" value="Chromosome"/>
</dbReference>
<name>A0AAN1XS09_UNVUL</name>
<evidence type="ECO:0000313" key="8">
    <source>
        <dbReference type="Proteomes" id="UP001317532"/>
    </source>
</evidence>
<dbReference type="PANTHER" id="PTHR33529:SF6">
    <property type="entry name" value="YJGP_YJGQ FAMILY PERMEASE"/>
    <property type="match status" value="1"/>
</dbReference>
<feature type="transmembrane region" description="Helical" evidence="6">
    <location>
        <begin position="357"/>
        <end position="378"/>
    </location>
</feature>
<dbReference type="RefSeq" id="WP_317995837.1">
    <property type="nucleotide sequence ID" value="NZ_AP025523.1"/>
</dbReference>
<evidence type="ECO:0000256" key="1">
    <source>
        <dbReference type="ARBA" id="ARBA00004651"/>
    </source>
</evidence>
<keyword evidence="5 6" id="KW-0472">Membrane</keyword>
<dbReference type="GO" id="GO:0015920">
    <property type="term" value="P:lipopolysaccharide transport"/>
    <property type="evidence" value="ECO:0007669"/>
    <property type="project" value="TreeGrafter"/>
</dbReference>
<comment type="subcellular location">
    <subcellularLocation>
        <location evidence="1">Cell membrane</location>
        <topology evidence="1">Multi-pass membrane protein</topology>
    </subcellularLocation>
</comment>
<keyword evidence="3 6" id="KW-0812">Transmembrane</keyword>
<sequence>MIAAAPASSAHARRAPLWPPTIMDRYLIAELRGPFLFGLSAFTLIFVATQILAIGRLVSEEHAPLWAAVEYFLWGMPQYLLLVIPMAMLLGTLLAMQRLSGDSEVIAFKAGGVSLARIVAPLLIVGLLISLFALIVQELFVPFANDKAAYVRQAVIEHVSPALSNLSAVTPLPGGGKQVTIAGAFDVERQALLNVTVIRYDAQQKPREFIVADRATYTQPTWHFENARTYAFSQDGQTQTGTFPGGLQVDIGERPNQIAKQSLQISNPEDLSRAEIKERIDSGQLSPQQRNLFTATYSAKLARPFAAFVFTLIAVSFGLRPVRGGGTGLGFGIAVAVVFVYYVISTVFLSIGGAAVWLAGIAAWTPNLLFTIIGAVLLRRASRA</sequence>
<keyword evidence="2" id="KW-1003">Cell membrane</keyword>
<gene>
    <name evidence="7" type="primary">ycf84</name>
    <name evidence="7" type="ORF">WPS_00200</name>
</gene>
<dbReference type="InterPro" id="IPR005495">
    <property type="entry name" value="LptG/LptF_permease"/>
</dbReference>
<feature type="transmembrane region" description="Helical" evidence="6">
    <location>
        <begin position="35"/>
        <end position="58"/>
    </location>
</feature>
<dbReference type="PANTHER" id="PTHR33529">
    <property type="entry name" value="SLR0882 PROTEIN-RELATED"/>
    <property type="match status" value="1"/>
</dbReference>
<feature type="transmembrane region" description="Helical" evidence="6">
    <location>
        <begin position="115"/>
        <end position="136"/>
    </location>
</feature>
<evidence type="ECO:0008006" key="9">
    <source>
        <dbReference type="Google" id="ProtNLM"/>
    </source>
</evidence>
<dbReference type="Pfam" id="PF03739">
    <property type="entry name" value="LptF_LptG"/>
    <property type="match status" value="1"/>
</dbReference>
<reference evidence="7 8" key="1">
    <citation type="journal article" date="2022" name="ISME Commun">
        <title>Vulcanimicrobium alpinus gen. nov. sp. nov., the first cultivated representative of the candidate phylum 'Eremiobacterota', is a metabolically versatile aerobic anoxygenic phototroph.</title>
        <authorList>
            <person name="Yabe S."/>
            <person name="Muto K."/>
            <person name="Abe K."/>
            <person name="Yokota A."/>
            <person name="Staudigel H."/>
            <person name="Tebo B.M."/>
        </authorList>
    </citation>
    <scope>NUCLEOTIDE SEQUENCE [LARGE SCALE GENOMIC DNA]</scope>
    <source>
        <strain evidence="7 8">WC8-2</strain>
    </source>
</reference>
<evidence type="ECO:0000256" key="4">
    <source>
        <dbReference type="ARBA" id="ARBA00022989"/>
    </source>
</evidence>
<evidence type="ECO:0000256" key="3">
    <source>
        <dbReference type="ARBA" id="ARBA00022692"/>
    </source>
</evidence>
<evidence type="ECO:0000256" key="2">
    <source>
        <dbReference type="ARBA" id="ARBA00022475"/>
    </source>
</evidence>
<dbReference type="AlphaFoldDB" id="A0AAN1XS09"/>